<feature type="chain" id="PRO_5003687527" evidence="1">
    <location>
        <begin position="34"/>
        <end position="162"/>
    </location>
</feature>
<dbReference type="Proteomes" id="UP000006063">
    <property type="component" value="Chromosome"/>
</dbReference>
<evidence type="ECO:0000313" key="3">
    <source>
        <dbReference type="Proteomes" id="UP000006063"/>
    </source>
</evidence>
<protein>
    <submittedName>
        <fullName evidence="2">Metal-binding protein</fullName>
    </submittedName>
</protein>
<reference evidence="2 3" key="1">
    <citation type="journal article" date="2012" name="J. Bacteriol.">
        <title>Complete Genome Sequence of the Naphthalene-Degrading Bacterium Pseudomonas stutzeri AN10 (CCUG 29243).</title>
        <authorList>
            <person name="Brunet-Galmes I."/>
            <person name="Busquets A."/>
            <person name="Pena A."/>
            <person name="Gomila M."/>
            <person name="Nogales B."/>
            <person name="Garcia-Valdes E."/>
            <person name="Lalucat J."/>
            <person name="Bennasar A."/>
            <person name="Bosch R."/>
        </authorList>
    </citation>
    <scope>NUCLEOTIDE SEQUENCE [LARGE SCALE GENOMIC DNA]</scope>
    <source>
        <strain evidence="2 3">CCUG 29243</strain>
    </source>
</reference>
<dbReference type="EMBL" id="CP003677">
    <property type="protein sequence ID" value="AFM34079.1"/>
    <property type="molecule type" value="Genomic_DNA"/>
</dbReference>
<dbReference type="AlphaFoldDB" id="I4CVH2"/>
<evidence type="ECO:0000313" key="2">
    <source>
        <dbReference type="EMBL" id="AFM34079.1"/>
    </source>
</evidence>
<feature type="signal peptide" evidence="1">
    <location>
        <begin position="1"/>
        <end position="33"/>
    </location>
</feature>
<dbReference type="InterPro" id="IPR007332">
    <property type="entry name" value="DUF411"/>
</dbReference>
<keyword evidence="1" id="KW-0732">Signal</keyword>
<gene>
    <name evidence="2" type="ORF">A458_14250</name>
</gene>
<evidence type="ECO:0000256" key="1">
    <source>
        <dbReference type="SAM" id="SignalP"/>
    </source>
</evidence>
<dbReference type="KEGG" id="psc:A458_14250"/>
<accession>I4CVH2</accession>
<dbReference type="HOGENOM" id="CLU_112034_0_0_6"/>
<name>I4CVH2_STUST</name>
<dbReference type="PATRIC" id="fig|1196835.3.peg.2869"/>
<dbReference type="eggNOG" id="COG3019">
    <property type="taxonomic scope" value="Bacteria"/>
</dbReference>
<proteinExistence type="predicted"/>
<sequence length="162" mass="17528">MRLRLQLNIALEKPMKLYLTALAALLMSGMAHAADVIDVHRDANCGCCKDWIKYLEANGFEVRDHVESNMSAVKQKLGVAPRLGSCHTGVIDGKFVEGHVPVAAIHELQKRDDLAGVAVPGMPAGSPGMDYGQPHQQYQVIGLTTKGRDLVLGDYLGAQPVR</sequence>
<organism evidence="2 3">
    <name type="scientific">Stutzerimonas stutzeri CCUG 29243</name>
    <dbReference type="NCBI Taxonomy" id="1196835"/>
    <lineage>
        <taxon>Bacteria</taxon>
        <taxon>Pseudomonadati</taxon>
        <taxon>Pseudomonadota</taxon>
        <taxon>Gammaproteobacteria</taxon>
        <taxon>Pseudomonadales</taxon>
        <taxon>Pseudomonadaceae</taxon>
        <taxon>Stutzerimonas</taxon>
    </lineage>
</organism>
<dbReference type="Pfam" id="PF04214">
    <property type="entry name" value="DUF411"/>
    <property type="match status" value="1"/>
</dbReference>